<organism evidence="1 2">
    <name type="scientific">Sandaracinobacteroides saxicola</name>
    <dbReference type="NCBI Taxonomy" id="2759707"/>
    <lineage>
        <taxon>Bacteria</taxon>
        <taxon>Pseudomonadati</taxon>
        <taxon>Pseudomonadota</taxon>
        <taxon>Alphaproteobacteria</taxon>
        <taxon>Sphingomonadales</taxon>
        <taxon>Sphingosinicellaceae</taxon>
        <taxon>Sandaracinobacteroides</taxon>
    </lineage>
</organism>
<dbReference type="SUPFAM" id="SSF88723">
    <property type="entry name" value="PIN domain-like"/>
    <property type="match status" value="1"/>
</dbReference>
<evidence type="ECO:0008006" key="3">
    <source>
        <dbReference type="Google" id="ProtNLM"/>
    </source>
</evidence>
<gene>
    <name evidence="1" type="ORF">H3309_15785</name>
</gene>
<dbReference type="Gene3D" id="3.40.50.1010">
    <property type="entry name" value="5'-nuclease"/>
    <property type="match status" value="1"/>
</dbReference>
<evidence type="ECO:0000313" key="2">
    <source>
        <dbReference type="Proteomes" id="UP000515292"/>
    </source>
</evidence>
<dbReference type="KEGG" id="sand:H3309_15785"/>
<protein>
    <recommendedName>
        <fullName evidence="3">Type II toxin-antitoxin system VapC family toxin</fullName>
    </recommendedName>
</protein>
<accession>A0A7G5IH99</accession>
<name>A0A7G5IH99_9SPHN</name>
<reference evidence="1 2" key="1">
    <citation type="submission" date="2020-07" db="EMBL/GenBank/DDBJ databases">
        <title>Complete genome sequence for Sandaracinobacter sp. M6.</title>
        <authorList>
            <person name="Tang Y."/>
            <person name="Liu Q."/>
            <person name="Guo Z."/>
            <person name="Lei P."/>
            <person name="Huang B."/>
        </authorList>
    </citation>
    <scope>NUCLEOTIDE SEQUENCE [LARGE SCALE GENOMIC DNA]</scope>
    <source>
        <strain evidence="1 2">M6</strain>
    </source>
</reference>
<dbReference type="RefSeq" id="WP_182295925.1">
    <property type="nucleotide sequence ID" value="NZ_CP059851.1"/>
</dbReference>
<proteinExistence type="predicted"/>
<sequence length="50" mass="5388">MAIPLRDGEPRLLARMIAATALVRGLPLATLNPDDFADVAGLRVEDWSQA</sequence>
<keyword evidence="2" id="KW-1185">Reference proteome</keyword>
<dbReference type="AlphaFoldDB" id="A0A7G5IH99"/>
<dbReference type="Proteomes" id="UP000515292">
    <property type="component" value="Chromosome"/>
</dbReference>
<dbReference type="InterPro" id="IPR029060">
    <property type="entry name" value="PIN-like_dom_sf"/>
</dbReference>
<dbReference type="EMBL" id="CP059851">
    <property type="protein sequence ID" value="QMW22741.1"/>
    <property type="molecule type" value="Genomic_DNA"/>
</dbReference>
<evidence type="ECO:0000313" key="1">
    <source>
        <dbReference type="EMBL" id="QMW22741.1"/>
    </source>
</evidence>